<evidence type="ECO:0000313" key="1">
    <source>
        <dbReference type="EMBL" id="GBM18334.1"/>
    </source>
</evidence>
<organism evidence="1 2">
    <name type="scientific">Araneus ventricosus</name>
    <name type="common">Orbweaver spider</name>
    <name type="synonym">Epeira ventricosa</name>
    <dbReference type="NCBI Taxonomy" id="182803"/>
    <lineage>
        <taxon>Eukaryota</taxon>
        <taxon>Metazoa</taxon>
        <taxon>Ecdysozoa</taxon>
        <taxon>Arthropoda</taxon>
        <taxon>Chelicerata</taxon>
        <taxon>Arachnida</taxon>
        <taxon>Araneae</taxon>
        <taxon>Araneomorphae</taxon>
        <taxon>Entelegynae</taxon>
        <taxon>Araneoidea</taxon>
        <taxon>Araneidae</taxon>
        <taxon>Araneus</taxon>
    </lineage>
</organism>
<reference evidence="1 2" key="1">
    <citation type="journal article" date="2019" name="Sci. Rep.">
        <title>Orb-weaving spider Araneus ventricosus genome elucidates the spidroin gene catalogue.</title>
        <authorList>
            <person name="Kono N."/>
            <person name="Nakamura H."/>
            <person name="Ohtoshi R."/>
            <person name="Moran D.A.P."/>
            <person name="Shinohara A."/>
            <person name="Yoshida Y."/>
            <person name="Fujiwara M."/>
            <person name="Mori M."/>
            <person name="Tomita M."/>
            <person name="Arakawa K."/>
        </authorList>
    </citation>
    <scope>NUCLEOTIDE SEQUENCE [LARGE SCALE GENOMIC DNA]</scope>
</reference>
<evidence type="ECO:0000313" key="2">
    <source>
        <dbReference type="Proteomes" id="UP000499080"/>
    </source>
</evidence>
<accession>A0A4Y2DRD8</accession>
<gene>
    <name evidence="1" type="ORF">AVEN_127791_1</name>
</gene>
<comment type="caution">
    <text evidence="1">The sequence shown here is derived from an EMBL/GenBank/DDBJ whole genome shotgun (WGS) entry which is preliminary data.</text>
</comment>
<dbReference type="AlphaFoldDB" id="A0A4Y2DRD8"/>
<proteinExistence type="predicted"/>
<protein>
    <submittedName>
        <fullName evidence="1">Uncharacterized protein</fullName>
    </submittedName>
</protein>
<dbReference type="EMBL" id="BGPR01000402">
    <property type="protein sequence ID" value="GBM18334.1"/>
    <property type="molecule type" value="Genomic_DNA"/>
</dbReference>
<sequence length="104" mass="11501">MVLPRLGEGQKGNLRLEMKLEARNETRNLLCGEFCDSEPCLKTNFGISVKALPNISTKMGGGKTVLGQMAYLNLLMNARLYGIWNGAAHFREISSIFEMACQSC</sequence>
<dbReference type="Proteomes" id="UP000499080">
    <property type="component" value="Unassembled WGS sequence"/>
</dbReference>
<name>A0A4Y2DRD8_ARAVE</name>
<keyword evidence="2" id="KW-1185">Reference proteome</keyword>